<sequence>MTHHGRSVSILGVTGSVGQSTLAVIEELRGQGADIPVEAITAGQNIAALADACRRVKPRFAAVSDPSLLGAAREALAGLNVDVGAGPAALEEAGARPAAWVMSAIVGAAGLTPTMAAVRRGALVALANKECLVSAGPLFIDAAKAHGATLLPVDSEHNAIFQVLTHPDRVEKLTLTASGGPFRTASRETMARATPAEACAHPRWSMGRKISVDSATLMNKGLELIEASYLFGFSPEKIDVIVHPESTVHSFVHYVDGSVLAQLATPDMRIPIASTLAWPDRAAVSTARLDLASLGRLTFEAPDHARFPALALCRTALGTGAAATTALSAANEIAVQAFLESRIRFLDICRIVEDALAALEGTEAGLIAKTPSSFDDVAAVDQAARRVAQRIAGSLAAA</sequence>
<dbReference type="UniPathway" id="UPA00056">
    <property type="reaction ID" value="UER00092"/>
</dbReference>
<dbReference type="RefSeq" id="WP_158766089.1">
    <property type="nucleotide sequence ID" value="NZ_CP047045.1"/>
</dbReference>
<comment type="catalytic activity">
    <reaction evidence="8">
        <text>2-C-methyl-D-erythritol 4-phosphate + NADP(+) = 1-deoxy-D-xylulose 5-phosphate + NADPH + H(+)</text>
        <dbReference type="Rhea" id="RHEA:13717"/>
        <dbReference type="ChEBI" id="CHEBI:15378"/>
        <dbReference type="ChEBI" id="CHEBI:57783"/>
        <dbReference type="ChEBI" id="CHEBI:57792"/>
        <dbReference type="ChEBI" id="CHEBI:58262"/>
        <dbReference type="ChEBI" id="CHEBI:58349"/>
        <dbReference type="EC" id="1.1.1.267"/>
    </reaction>
    <physiologicalReaction direction="right-to-left" evidence="8">
        <dbReference type="Rhea" id="RHEA:13719"/>
    </physiologicalReaction>
</comment>
<gene>
    <name evidence="9 13" type="primary">dxr</name>
    <name evidence="13" type="ORF">DSM104635_02051</name>
</gene>
<comment type="similarity">
    <text evidence="2 9">Belongs to the DXR family.</text>
</comment>
<dbReference type="Pfam" id="PF08436">
    <property type="entry name" value="DXP_redisom_C"/>
    <property type="match status" value="1"/>
</dbReference>
<comment type="function">
    <text evidence="9">Catalyzes the NADPH-dependent rearrangement and reduction of 1-deoxy-D-xylulose-5-phosphate (DXP) to 2-C-methyl-D-erythritol 4-phosphate (MEP).</text>
</comment>
<evidence type="ECO:0000256" key="2">
    <source>
        <dbReference type="ARBA" id="ARBA00006825"/>
    </source>
</evidence>
<dbReference type="GO" id="GO:0030604">
    <property type="term" value="F:1-deoxy-D-xylulose-5-phosphate reductoisomerase activity"/>
    <property type="evidence" value="ECO:0007669"/>
    <property type="project" value="UniProtKB-UniRule"/>
</dbReference>
<keyword evidence="5 9" id="KW-0560">Oxidoreductase</keyword>
<feature type="binding site" evidence="9">
    <location>
        <position position="129"/>
    </location>
    <ligand>
        <name>1-deoxy-D-xylulose 5-phosphate</name>
        <dbReference type="ChEBI" id="CHEBI:57792"/>
    </ligand>
</feature>
<feature type="binding site" evidence="9">
    <location>
        <position position="207"/>
    </location>
    <ligand>
        <name>NADPH</name>
        <dbReference type="ChEBI" id="CHEBI:57783"/>
    </ligand>
</feature>
<dbReference type="InterPro" id="IPR013512">
    <property type="entry name" value="DXP_reductoisomerase_N"/>
</dbReference>
<feature type="binding site" evidence="9">
    <location>
        <position position="43"/>
    </location>
    <ligand>
        <name>NADPH</name>
        <dbReference type="ChEBI" id="CHEBI:57783"/>
    </ligand>
</feature>
<dbReference type="GO" id="GO:0070402">
    <property type="term" value="F:NADPH binding"/>
    <property type="evidence" value="ECO:0007669"/>
    <property type="project" value="InterPro"/>
</dbReference>
<keyword evidence="13" id="KW-0413">Isomerase</keyword>
<organism evidence="13 14">
    <name type="scientific">Terricaulis silvestris</name>
    <dbReference type="NCBI Taxonomy" id="2686094"/>
    <lineage>
        <taxon>Bacteria</taxon>
        <taxon>Pseudomonadati</taxon>
        <taxon>Pseudomonadota</taxon>
        <taxon>Alphaproteobacteria</taxon>
        <taxon>Caulobacterales</taxon>
        <taxon>Caulobacteraceae</taxon>
        <taxon>Terricaulis</taxon>
    </lineage>
</organism>
<dbReference type="InterPro" id="IPR036291">
    <property type="entry name" value="NAD(P)-bd_dom_sf"/>
</dbReference>
<dbReference type="Pfam" id="PF02670">
    <property type="entry name" value="DXP_reductoisom"/>
    <property type="match status" value="1"/>
</dbReference>
<dbReference type="Gene3D" id="1.10.1740.10">
    <property type="match status" value="1"/>
</dbReference>
<keyword evidence="4 9" id="KW-0521">NADP</keyword>
<dbReference type="PIRSF" id="PIRSF006205">
    <property type="entry name" value="Dxp_reductismrs"/>
    <property type="match status" value="1"/>
</dbReference>
<dbReference type="InterPro" id="IPR026877">
    <property type="entry name" value="DXPR_C"/>
</dbReference>
<feature type="binding site" evidence="9">
    <location>
        <position position="14"/>
    </location>
    <ligand>
        <name>NADPH</name>
        <dbReference type="ChEBI" id="CHEBI:57783"/>
    </ligand>
</feature>
<dbReference type="PANTHER" id="PTHR30525">
    <property type="entry name" value="1-DEOXY-D-XYLULOSE 5-PHOSPHATE REDUCTOISOMERASE"/>
    <property type="match status" value="1"/>
</dbReference>
<dbReference type="Pfam" id="PF13288">
    <property type="entry name" value="DXPR_C"/>
    <property type="match status" value="1"/>
</dbReference>
<feature type="binding site" evidence="9">
    <location>
        <position position="16"/>
    </location>
    <ligand>
        <name>NADPH</name>
        <dbReference type="ChEBI" id="CHEBI:57783"/>
    </ligand>
</feature>
<evidence type="ECO:0000256" key="8">
    <source>
        <dbReference type="ARBA" id="ARBA00048543"/>
    </source>
</evidence>
<evidence type="ECO:0000256" key="1">
    <source>
        <dbReference type="ARBA" id="ARBA00005094"/>
    </source>
</evidence>
<dbReference type="GO" id="GO:0051484">
    <property type="term" value="P:isopentenyl diphosphate biosynthetic process, methylerythritol 4-phosphate pathway involved in terpenoid biosynthetic process"/>
    <property type="evidence" value="ECO:0007669"/>
    <property type="project" value="UniProtKB-ARBA"/>
</dbReference>
<dbReference type="AlphaFoldDB" id="A0A6I6MR02"/>
<dbReference type="Gene3D" id="3.40.50.720">
    <property type="entry name" value="NAD(P)-binding Rossmann-like Domain"/>
    <property type="match status" value="1"/>
</dbReference>
<evidence type="ECO:0000256" key="9">
    <source>
        <dbReference type="HAMAP-Rule" id="MF_00183"/>
    </source>
</evidence>
<dbReference type="InterPro" id="IPR013644">
    <property type="entry name" value="DXP_reductoisomerase_C"/>
</dbReference>
<dbReference type="KEGG" id="tsv:DSM104635_02051"/>
<evidence type="ECO:0000259" key="12">
    <source>
        <dbReference type="Pfam" id="PF13288"/>
    </source>
</evidence>
<dbReference type="HAMAP" id="MF_00183">
    <property type="entry name" value="DXP_reductoisom"/>
    <property type="match status" value="1"/>
</dbReference>
<feature type="binding site" evidence="9">
    <location>
        <position position="128"/>
    </location>
    <ligand>
        <name>NADPH</name>
        <dbReference type="ChEBI" id="CHEBI:57783"/>
    </ligand>
</feature>
<dbReference type="FunFam" id="3.40.50.720:FF:000045">
    <property type="entry name" value="1-deoxy-D-xylulose 5-phosphate reductoisomerase"/>
    <property type="match status" value="1"/>
</dbReference>
<feature type="binding site" evidence="9">
    <location>
        <position position="201"/>
    </location>
    <ligand>
        <name>1-deoxy-D-xylulose 5-phosphate</name>
        <dbReference type="ChEBI" id="CHEBI:57792"/>
    </ligand>
</feature>
<evidence type="ECO:0000256" key="7">
    <source>
        <dbReference type="ARBA" id="ARBA00023229"/>
    </source>
</evidence>
<feature type="domain" description="1-deoxy-D-xylulose 5-phosphate reductoisomerase C-terminal" evidence="11">
    <location>
        <begin position="150"/>
        <end position="231"/>
    </location>
</feature>
<dbReference type="InterPro" id="IPR003821">
    <property type="entry name" value="DXP_reductoisomerase"/>
</dbReference>
<comment type="pathway">
    <text evidence="1 9">Isoprenoid biosynthesis; isopentenyl diphosphate biosynthesis via DXP pathway; isopentenyl diphosphate from 1-deoxy-D-xylulose 5-phosphate: step 1/6.</text>
</comment>
<feature type="binding site" evidence="9">
    <location>
        <position position="154"/>
    </location>
    <ligand>
        <name>Mn(2+)</name>
        <dbReference type="ChEBI" id="CHEBI:29035"/>
    </ligand>
</feature>
<dbReference type="GO" id="GO:0030145">
    <property type="term" value="F:manganese ion binding"/>
    <property type="evidence" value="ECO:0007669"/>
    <property type="project" value="TreeGrafter"/>
</dbReference>
<feature type="binding site" evidence="9">
    <location>
        <position position="223"/>
    </location>
    <ligand>
        <name>Mn(2+)</name>
        <dbReference type="ChEBI" id="CHEBI:29035"/>
    </ligand>
</feature>
<keyword evidence="3 9" id="KW-0479">Metal-binding</keyword>
<feature type="binding site" evidence="9">
    <location>
        <position position="15"/>
    </location>
    <ligand>
        <name>NADPH</name>
        <dbReference type="ChEBI" id="CHEBI:57783"/>
    </ligand>
</feature>
<feature type="binding site" evidence="9">
    <location>
        <position position="155"/>
    </location>
    <ligand>
        <name>1-deoxy-D-xylulose 5-phosphate</name>
        <dbReference type="ChEBI" id="CHEBI:57792"/>
    </ligand>
</feature>
<feature type="binding site" evidence="9">
    <location>
        <position position="156"/>
    </location>
    <ligand>
        <name>1-deoxy-D-xylulose 5-phosphate</name>
        <dbReference type="ChEBI" id="CHEBI:57792"/>
    </ligand>
</feature>
<evidence type="ECO:0000256" key="5">
    <source>
        <dbReference type="ARBA" id="ARBA00023002"/>
    </source>
</evidence>
<feature type="binding site" evidence="9">
    <location>
        <position position="130"/>
    </location>
    <ligand>
        <name>NADPH</name>
        <dbReference type="ChEBI" id="CHEBI:57783"/>
    </ligand>
</feature>
<feature type="binding site" evidence="9">
    <location>
        <position position="178"/>
    </location>
    <ligand>
        <name>1-deoxy-D-xylulose 5-phosphate</name>
        <dbReference type="ChEBI" id="CHEBI:57792"/>
    </ligand>
</feature>
<keyword evidence="9" id="KW-0460">Magnesium</keyword>
<accession>A0A6I6MR02</accession>
<feature type="binding site" evidence="9">
    <location>
        <position position="220"/>
    </location>
    <ligand>
        <name>1-deoxy-D-xylulose 5-phosphate</name>
        <dbReference type="ChEBI" id="CHEBI:57792"/>
    </ligand>
</feature>
<feature type="binding site" evidence="9">
    <location>
        <position position="219"/>
    </location>
    <ligand>
        <name>1-deoxy-D-xylulose 5-phosphate</name>
        <dbReference type="ChEBI" id="CHEBI:57792"/>
    </ligand>
</feature>
<dbReference type="SUPFAM" id="SSF69055">
    <property type="entry name" value="1-deoxy-D-xylulose-5-phosphate reductoisomerase, C-terminal domain"/>
    <property type="match status" value="1"/>
</dbReference>
<comment type="cofactor">
    <cofactor evidence="9">
        <name>Mg(2+)</name>
        <dbReference type="ChEBI" id="CHEBI:18420"/>
    </cofactor>
    <cofactor evidence="9">
        <name>Mn(2+)</name>
        <dbReference type="ChEBI" id="CHEBI:29035"/>
    </cofactor>
</comment>
<keyword evidence="7 9" id="KW-0414">Isoprene biosynthesis</keyword>
<evidence type="ECO:0000256" key="3">
    <source>
        <dbReference type="ARBA" id="ARBA00022723"/>
    </source>
</evidence>
<dbReference type="SUPFAM" id="SSF51735">
    <property type="entry name" value="NAD(P)-binding Rossmann-fold domains"/>
    <property type="match status" value="1"/>
</dbReference>
<reference evidence="14" key="1">
    <citation type="submission" date="2019-12" db="EMBL/GenBank/DDBJ databases">
        <title>Complete genome of Terracaulis silvestris 0127_4.</title>
        <authorList>
            <person name="Vieira S."/>
            <person name="Riedel T."/>
            <person name="Sproer C."/>
            <person name="Pascual J."/>
            <person name="Boedeker C."/>
            <person name="Overmann J."/>
        </authorList>
    </citation>
    <scope>NUCLEOTIDE SEQUENCE [LARGE SCALE GENOMIC DNA]</scope>
    <source>
        <strain evidence="14">0127_4</strain>
    </source>
</reference>
<dbReference type="SUPFAM" id="SSF55347">
    <property type="entry name" value="Glyceraldehyde-3-phosphate dehydrogenase-like, C-terminal domain"/>
    <property type="match status" value="1"/>
</dbReference>
<evidence type="ECO:0000259" key="11">
    <source>
        <dbReference type="Pfam" id="PF08436"/>
    </source>
</evidence>
<keyword evidence="14" id="KW-1185">Reference proteome</keyword>
<evidence type="ECO:0000256" key="4">
    <source>
        <dbReference type="ARBA" id="ARBA00022857"/>
    </source>
</evidence>
<dbReference type="PANTHER" id="PTHR30525:SF0">
    <property type="entry name" value="1-DEOXY-D-XYLULOSE 5-PHOSPHATE REDUCTOISOMERASE, CHLOROPLASTIC"/>
    <property type="match status" value="1"/>
</dbReference>
<dbReference type="NCBIfam" id="TIGR00243">
    <property type="entry name" value="Dxr"/>
    <property type="match status" value="1"/>
</dbReference>
<dbReference type="GO" id="GO:0016853">
    <property type="term" value="F:isomerase activity"/>
    <property type="evidence" value="ECO:0007669"/>
    <property type="project" value="UniProtKB-KW"/>
</dbReference>
<evidence type="ECO:0000256" key="6">
    <source>
        <dbReference type="ARBA" id="ARBA00023211"/>
    </source>
</evidence>
<evidence type="ECO:0000313" key="14">
    <source>
        <dbReference type="Proteomes" id="UP000431269"/>
    </source>
</evidence>
<protein>
    <recommendedName>
        <fullName evidence="9">1-deoxy-D-xylulose 5-phosphate reductoisomerase</fullName>
        <shortName evidence="9">DXP reductoisomerase</shortName>
        <ecNumber evidence="9">1.1.1.267</ecNumber>
    </recommendedName>
    <alternativeName>
        <fullName evidence="9">1-deoxyxylulose-5-phosphate reductoisomerase</fullName>
    </alternativeName>
    <alternativeName>
        <fullName evidence="9">2-C-methyl-D-erythritol 4-phosphate synthase</fullName>
    </alternativeName>
</protein>
<dbReference type="EC" id="1.1.1.267" evidence="9"/>
<comment type="caution">
    <text evidence="9">Lacks conserved residue(s) required for the propagation of feature annotation.</text>
</comment>
<evidence type="ECO:0000259" key="10">
    <source>
        <dbReference type="Pfam" id="PF02670"/>
    </source>
</evidence>
<feature type="domain" description="1-deoxy-D-xylulose 5-phosphate reductoisomerase N-terminal" evidence="10">
    <location>
        <begin position="8"/>
        <end position="136"/>
    </location>
</feature>
<feature type="domain" description="DXP reductoisomerase C-terminal" evidence="12">
    <location>
        <begin position="263"/>
        <end position="386"/>
    </location>
</feature>
<name>A0A6I6MR02_9CAUL</name>
<feature type="binding site" evidence="9">
    <location>
        <position position="17"/>
    </location>
    <ligand>
        <name>NADPH</name>
        <dbReference type="ChEBI" id="CHEBI:57783"/>
    </ligand>
</feature>
<feature type="binding site" evidence="9">
    <location>
        <position position="214"/>
    </location>
    <ligand>
        <name>1-deoxy-D-xylulose 5-phosphate</name>
        <dbReference type="ChEBI" id="CHEBI:57792"/>
    </ligand>
</feature>
<feature type="binding site" evidence="9">
    <location>
        <position position="223"/>
    </location>
    <ligand>
        <name>1-deoxy-D-xylulose 5-phosphate</name>
        <dbReference type="ChEBI" id="CHEBI:57792"/>
    </ligand>
</feature>
<keyword evidence="6 9" id="KW-0464">Manganese</keyword>
<feature type="binding site" evidence="9">
    <location>
        <position position="45"/>
    </location>
    <ligand>
        <name>NADPH</name>
        <dbReference type="ChEBI" id="CHEBI:57783"/>
    </ligand>
</feature>
<dbReference type="Proteomes" id="UP000431269">
    <property type="component" value="Chromosome"/>
</dbReference>
<dbReference type="InterPro" id="IPR036169">
    <property type="entry name" value="DXPR_C_sf"/>
</dbReference>
<evidence type="ECO:0000313" key="13">
    <source>
        <dbReference type="EMBL" id="QGZ95207.1"/>
    </source>
</evidence>
<feature type="binding site" evidence="9">
    <location>
        <position position="156"/>
    </location>
    <ligand>
        <name>Mn(2+)</name>
        <dbReference type="ChEBI" id="CHEBI:29035"/>
    </ligand>
</feature>
<dbReference type="EMBL" id="CP047045">
    <property type="protein sequence ID" value="QGZ95207.1"/>
    <property type="molecule type" value="Genomic_DNA"/>
</dbReference>
<proteinExistence type="inferred from homology"/>